<dbReference type="Proteomes" id="UP000094023">
    <property type="component" value="Unassembled WGS sequence"/>
</dbReference>
<evidence type="ECO:0000256" key="2">
    <source>
        <dbReference type="ARBA" id="ARBA00022741"/>
    </source>
</evidence>
<dbReference type="Pfam" id="PF01636">
    <property type="entry name" value="APH"/>
    <property type="match status" value="1"/>
</dbReference>
<dbReference type="InterPro" id="IPR002575">
    <property type="entry name" value="Aminoglycoside_PTrfase"/>
</dbReference>
<accession>A0A198FCB3</accession>
<evidence type="ECO:0000256" key="4">
    <source>
        <dbReference type="ARBA" id="ARBA00022840"/>
    </source>
</evidence>
<keyword evidence="3 5" id="KW-0418">Kinase</keyword>
<dbReference type="GO" id="GO:0006772">
    <property type="term" value="P:thiamine metabolic process"/>
    <property type="evidence" value="ECO:0007669"/>
    <property type="project" value="InterPro"/>
</dbReference>
<comment type="function">
    <text evidence="5">Catalyzes the phosphorylation of thiamine to thiamine phosphate.</text>
</comment>
<dbReference type="Gene3D" id="3.90.1200.10">
    <property type="match status" value="1"/>
</dbReference>
<sequence length="299" mass="35871">MVAITLSNAHYKSLLNTLQKQFPAKVLSEWKITALSGLGGGSFHIQQDEINWIARHYNAEKKTLFVNAQKEHSILKQLKSSGLSPHIVMSDGEWFFLHWEQGQHPTHQQLFDSYMQPLAEKVAMLHQRTPFGFPLNLWHELSFYWYHIDKRRLSPRWLRLHQHFLRQPRRNLIKYAPAHMDLHPENILLSEQGIKFIDWEYAADIDIADSLMSFFAINQLDDMQQSRFLHYYCSYHYHHNRQEEIIFSSVEKIKSHILSRKPFIFYMMLMWYEVRWQQTKNESFLVMSEPLRDYFSLIS</sequence>
<organism evidence="7 8">
    <name type="scientific">Proteus myxofaciens ATCC 19692</name>
    <dbReference type="NCBI Taxonomy" id="1354337"/>
    <lineage>
        <taxon>Bacteria</taxon>
        <taxon>Pseudomonadati</taxon>
        <taxon>Pseudomonadota</taxon>
        <taxon>Gammaproteobacteria</taxon>
        <taxon>Enterobacterales</taxon>
        <taxon>Morganellaceae</taxon>
        <taxon>Proteus</taxon>
    </lineage>
</organism>
<feature type="domain" description="Aminoglycoside phosphotransferase" evidence="6">
    <location>
        <begin position="43"/>
        <end position="236"/>
    </location>
</feature>
<protein>
    <recommendedName>
        <fullName evidence="5">Thiamine kinase</fullName>
        <ecNumber evidence="5">2.7.1.89</ecNumber>
    </recommendedName>
</protein>
<evidence type="ECO:0000259" key="6">
    <source>
        <dbReference type="Pfam" id="PF01636"/>
    </source>
</evidence>
<dbReference type="GO" id="GO:0019165">
    <property type="term" value="F:thiamine kinase activity"/>
    <property type="evidence" value="ECO:0007669"/>
    <property type="project" value="UniProtKB-UniRule"/>
</dbReference>
<dbReference type="EMBL" id="LXEN01000150">
    <property type="protein sequence ID" value="OAT22538.1"/>
    <property type="molecule type" value="Genomic_DNA"/>
</dbReference>
<evidence type="ECO:0000313" key="8">
    <source>
        <dbReference type="Proteomes" id="UP000094023"/>
    </source>
</evidence>
<dbReference type="AlphaFoldDB" id="A0A198FCB3"/>
<dbReference type="HAMAP" id="MF_01604">
    <property type="entry name" value="Thiamine_kinase"/>
    <property type="match status" value="1"/>
</dbReference>
<reference evidence="7 8" key="1">
    <citation type="submission" date="2016-04" db="EMBL/GenBank/DDBJ databases">
        <title>ATOL: Assembling a taxonomically balanced genome-scale reconstruction of the evolutionary history of the Enterobacteriaceae.</title>
        <authorList>
            <person name="Plunkett G.III."/>
            <person name="Neeno-Eckwall E.C."/>
            <person name="Glasner J.D."/>
            <person name="Perna N.T."/>
        </authorList>
    </citation>
    <scope>NUCLEOTIDE SEQUENCE [LARGE SCALE GENOMIC DNA]</scope>
    <source>
        <strain evidence="7 8">ATCC 19692</strain>
    </source>
</reference>
<comment type="similarity">
    <text evidence="5">Belongs to the thiamine kinase family.</text>
</comment>
<keyword evidence="2 5" id="KW-0547">Nucleotide-binding</keyword>
<dbReference type="RefSeq" id="WP_245684053.1">
    <property type="nucleotide sequence ID" value="NZ_LXEN01000150.1"/>
</dbReference>
<dbReference type="GO" id="GO:0009229">
    <property type="term" value="P:thiamine diphosphate biosynthetic process"/>
    <property type="evidence" value="ECO:0007669"/>
    <property type="project" value="UniProtKB-UniRule"/>
</dbReference>
<dbReference type="InterPro" id="IPR011009">
    <property type="entry name" value="Kinase-like_dom_sf"/>
</dbReference>
<evidence type="ECO:0000256" key="5">
    <source>
        <dbReference type="HAMAP-Rule" id="MF_01604"/>
    </source>
</evidence>
<evidence type="ECO:0000313" key="7">
    <source>
        <dbReference type="EMBL" id="OAT22538.1"/>
    </source>
</evidence>
<dbReference type="STRING" id="1354337.M983_2951"/>
<gene>
    <name evidence="5" type="primary">thiK</name>
    <name evidence="7" type="ORF">M983_2951</name>
</gene>
<keyword evidence="1 5" id="KW-0808">Transferase</keyword>
<dbReference type="SUPFAM" id="SSF56112">
    <property type="entry name" value="Protein kinase-like (PK-like)"/>
    <property type="match status" value="1"/>
</dbReference>
<evidence type="ECO:0000256" key="1">
    <source>
        <dbReference type="ARBA" id="ARBA00022679"/>
    </source>
</evidence>
<name>A0A198FCB3_9GAMM</name>
<dbReference type="EC" id="2.7.1.89" evidence="5"/>
<keyword evidence="8" id="KW-1185">Reference proteome</keyword>
<comment type="pathway">
    <text evidence="5">Cofactor biosynthesis; thiamine diphosphate biosynthesis; thiamine phosphate from thiamine: step 1/1.</text>
</comment>
<comment type="caution">
    <text evidence="7">The sequence shown here is derived from an EMBL/GenBank/DDBJ whole genome shotgun (WGS) entry which is preliminary data.</text>
</comment>
<keyword evidence="4 5" id="KW-0067">ATP-binding</keyword>
<dbReference type="PATRIC" id="fig|1354337.4.peg.3037"/>
<proteinExistence type="inferred from homology"/>
<comment type="catalytic activity">
    <reaction evidence="5">
        <text>thiamine + ATP = thiamine phosphate + ADP + H(+)</text>
        <dbReference type="Rhea" id="RHEA:12012"/>
        <dbReference type="ChEBI" id="CHEBI:15378"/>
        <dbReference type="ChEBI" id="CHEBI:18385"/>
        <dbReference type="ChEBI" id="CHEBI:30616"/>
        <dbReference type="ChEBI" id="CHEBI:37575"/>
        <dbReference type="ChEBI" id="CHEBI:456216"/>
        <dbReference type="EC" id="2.7.1.89"/>
    </reaction>
</comment>
<evidence type="ECO:0000256" key="3">
    <source>
        <dbReference type="ARBA" id="ARBA00022777"/>
    </source>
</evidence>
<dbReference type="UniPathway" id="UPA00060">
    <property type="reaction ID" value="UER00596"/>
</dbReference>
<dbReference type="GO" id="GO:0005524">
    <property type="term" value="F:ATP binding"/>
    <property type="evidence" value="ECO:0007669"/>
    <property type="project" value="UniProtKB-KW"/>
</dbReference>
<dbReference type="InterPro" id="IPR014093">
    <property type="entry name" value="Thiamine_kinase"/>
</dbReference>